<dbReference type="OrthoDB" id="1422173at2"/>
<dbReference type="GO" id="GO:0019684">
    <property type="term" value="P:photosynthesis, light reaction"/>
    <property type="evidence" value="ECO:0007669"/>
    <property type="project" value="InterPro"/>
</dbReference>
<reference evidence="3 4" key="1">
    <citation type="submission" date="2019-04" db="EMBL/GenBank/DDBJ databases">
        <authorList>
            <person name="Feng G."/>
            <person name="Zhang J."/>
            <person name="Zhu H."/>
        </authorList>
    </citation>
    <scope>NUCLEOTIDE SEQUENCE [LARGE SCALE GENOMIC DNA]</scope>
    <source>
        <strain evidence="3 4">JCM 31653</strain>
    </source>
</reference>
<feature type="compositionally biased region" description="Basic and acidic residues" evidence="1">
    <location>
        <begin position="245"/>
        <end position="254"/>
    </location>
</feature>
<dbReference type="AlphaFoldDB" id="A0A4Z0PRQ8"/>
<protein>
    <recommendedName>
        <fullName evidence="2">PRC-barrel domain-containing protein</fullName>
    </recommendedName>
</protein>
<name>A0A4Z0PRQ8_9BACT</name>
<dbReference type="InterPro" id="IPR014747">
    <property type="entry name" value="Bac_photo_RC_H_C"/>
</dbReference>
<gene>
    <name evidence="3" type="ORF">E5K00_20250</name>
</gene>
<sequence>MPACGPALWRWWACCRPCSKRPIRPWKNRWRSSVSRPSSSRAAPPRPSSPLYRRFLPKRPKSCAPSTSPPPKPARASAYLPCFLFRIMEPTSSPIPSAEGMHLRRLRDLTEFEVADGSPDVRGWAVRGGDGHKFGDVYELIVEEEALKVRYLDVELDPSLNVSRHERHILIPVGVAALDEDGDNVFVPSLNKELVLEYPPYQEIQITREYEEAMLRSLKLPLPEARSASFYDQDSYNEQSFYQNRRPEATDGLRRRSSAG</sequence>
<feature type="region of interest" description="Disordered" evidence="1">
    <location>
        <begin position="29"/>
        <end position="74"/>
    </location>
</feature>
<feature type="domain" description="PRC-barrel" evidence="2">
    <location>
        <begin position="119"/>
        <end position="192"/>
    </location>
</feature>
<proteinExistence type="predicted"/>
<dbReference type="Gene3D" id="3.90.50.10">
    <property type="entry name" value="Photosynthetic Reaction Center, subunit H, domain 2"/>
    <property type="match status" value="1"/>
</dbReference>
<accession>A0A4Z0PRQ8</accession>
<dbReference type="SUPFAM" id="SSF50346">
    <property type="entry name" value="PRC-barrel domain"/>
    <property type="match status" value="1"/>
</dbReference>
<dbReference type="Proteomes" id="UP000297549">
    <property type="component" value="Unassembled WGS sequence"/>
</dbReference>
<dbReference type="Pfam" id="PF05239">
    <property type="entry name" value="PRC"/>
    <property type="match status" value="1"/>
</dbReference>
<evidence type="ECO:0000313" key="4">
    <source>
        <dbReference type="Proteomes" id="UP000297549"/>
    </source>
</evidence>
<dbReference type="InterPro" id="IPR011033">
    <property type="entry name" value="PRC_barrel-like_sf"/>
</dbReference>
<keyword evidence="4" id="KW-1185">Reference proteome</keyword>
<dbReference type="InterPro" id="IPR027275">
    <property type="entry name" value="PRC-brl_dom"/>
</dbReference>
<feature type="region of interest" description="Disordered" evidence="1">
    <location>
        <begin position="237"/>
        <end position="260"/>
    </location>
</feature>
<evidence type="ECO:0000259" key="2">
    <source>
        <dbReference type="Pfam" id="PF05239"/>
    </source>
</evidence>
<dbReference type="EMBL" id="SRLC01000003">
    <property type="protein sequence ID" value="TGE20338.1"/>
    <property type="molecule type" value="Genomic_DNA"/>
</dbReference>
<organism evidence="3 4">
    <name type="scientific">Hymenobacter aquaticus</name>
    <dbReference type="NCBI Taxonomy" id="1867101"/>
    <lineage>
        <taxon>Bacteria</taxon>
        <taxon>Pseudomonadati</taxon>
        <taxon>Bacteroidota</taxon>
        <taxon>Cytophagia</taxon>
        <taxon>Cytophagales</taxon>
        <taxon>Hymenobacteraceae</taxon>
        <taxon>Hymenobacter</taxon>
    </lineage>
</organism>
<evidence type="ECO:0000256" key="1">
    <source>
        <dbReference type="SAM" id="MobiDB-lite"/>
    </source>
</evidence>
<evidence type="ECO:0000313" key="3">
    <source>
        <dbReference type="EMBL" id="TGE20338.1"/>
    </source>
</evidence>
<comment type="caution">
    <text evidence="3">The sequence shown here is derived from an EMBL/GenBank/DDBJ whole genome shotgun (WGS) entry which is preliminary data.</text>
</comment>
<feature type="compositionally biased region" description="Low complexity" evidence="1">
    <location>
        <begin position="31"/>
        <end position="43"/>
    </location>
</feature>
<dbReference type="GO" id="GO:0030077">
    <property type="term" value="C:plasma membrane light-harvesting complex"/>
    <property type="evidence" value="ECO:0007669"/>
    <property type="project" value="InterPro"/>
</dbReference>